<feature type="domain" description="BESS" evidence="4">
    <location>
        <begin position="206"/>
        <end position="245"/>
    </location>
</feature>
<protein>
    <submittedName>
        <fullName evidence="5">Uncharacterized protein LOC114331679</fullName>
    </submittedName>
</protein>
<evidence type="ECO:0000256" key="2">
    <source>
        <dbReference type="SAM" id="MobiDB-lite"/>
    </source>
</evidence>
<sequence length="298" mass="34364">MEGVCDNDALINAMKSQDIIWNYKLPDYSNKTNRNSAWEIICSQIVENYDELTVQQQNKIVTLVQKKWKVLRDGYTRYAKRIKSKSGSSAPIRPYQYYEQMSFLKAVTEDKPDETNSLEESDYAEVMTMYEDSDFPEIMLEESEYAEMKTEESENENKKCRTRSQNAAKQTSNYKRKLNNAMKEDIIPEKLSKLFEEKSQKSSNAEDEEKFFLLSLVGDFKKISEQHKLDAKLEILNIIKHYQGMSHDIYPTSSSDRGYSTQNSSLPNDYRGQHNSALRGYSTGPSTSSVDDAEDPIG</sequence>
<dbReference type="AlphaFoldDB" id="A0A6P7FWY1"/>
<dbReference type="PROSITE" id="PS51031">
    <property type="entry name" value="BESS"/>
    <property type="match status" value="1"/>
</dbReference>
<reference evidence="5" key="1">
    <citation type="submission" date="2025-08" db="UniProtKB">
        <authorList>
            <consortium name="RefSeq"/>
        </authorList>
    </citation>
    <scope>IDENTIFICATION</scope>
    <source>
        <tissue evidence="5">Whole insect</tissue>
    </source>
</reference>
<feature type="compositionally biased region" description="Basic and acidic residues" evidence="2">
    <location>
        <begin position="150"/>
        <end position="159"/>
    </location>
</feature>
<evidence type="ECO:0000256" key="1">
    <source>
        <dbReference type="PROSITE-ProRule" id="PRU00371"/>
    </source>
</evidence>
<dbReference type="Pfam" id="PF02944">
    <property type="entry name" value="BESS"/>
    <property type="match status" value="1"/>
</dbReference>
<comment type="subcellular location">
    <subcellularLocation>
        <location evidence="1">Nucleus</location>
    </subcellularLocation>
</comment>
<dbReference type="GO" id="GO:0005667">
    <property type="term" value="C:transcription regulator complex"/>
    <property type="evidence" value="ECO:0007669"/>
    <property type="project" value="TreeGrafter"/>
</dbReference>
<dbReference type="Pfam" id="PF10545">
    <property type="entry name" value="MADF_DNA_bdg"/>
    <property type="match status" value="1"/>
</dbReference>
<feature type="domain" description="MADF" evidence="3">
    <location>
        <begin position="9"/>
        <end position="109"/>
    </location>
</feature>
<dbReference type="GO" id="GO:0003677">
    <property type="term" value="F:DNA binding"/>
    <property type="evidence" value="ECO:0007669"/>
    <property type="project" value="InterPro"/>
</dbReference>
<dbReference type="PANTHER" id="PTHR12243:SF69">
    <property type="entry name" value="SI:CH73-59F11.3"/>
    <property type="match status" value="1"/>
</dbReference>
<dbReference type="InParanoid" id="A0A6P7FWY1"/>
<feature type="compositionally biased region" description="Polar residues" evidence="2">
    <location>
        <begin position="163"/>
        <end position="172"/>
    </location>
</feature>
<dbReference type="InterPro" id="IPR006578">
    <property type="entry name" value="MADF-dom"/>
</dbReference>
<evidence type="ECO:0000259" key="3">
    <source>
        <dbReference type="PROSITE" id="PS51029"/>
    </source>
</evidence>
<evidence type="ECO:0000259" key="4">
    <source>
        <dbReference type="PROSITE" id="PS51031"/>
    </source>
</evidence>
<gene>
    <name evidence="5" type="primary">LOC114331679</name>
</gene>
<accession>A0A6P7FWY1</accession>
<dbReference type="PANTHER" id="PTHR12243">
    <property type="entry name" value="MADF DOMAIN TRANSCRIPTION FACTOR"/>
    <property type="match status" value="1"/>
</dbReference>
<dbReference type="InterPro" id="IPR039353">
    <property type="entry name" value="TF_Adf1"/>
</dbReference>
<proteinExistence type="predicted"/>
<dbReference type="GO" id="GO:0005634">
    <property type="term" value="C:nucleus"/>
    <property type="evidence" value="ECO:0007669"/>
    <property type="project" value="UniProtKB-SubCell"/>
</dbReference>
<dbReference type="GO" id="GO:0006357">
    <property type="term" value="P:regulation of transcription by RNA polymerase II"/>
    <property type="evidence" value="ECO:0007669"/>
    <property type="project" value="TreeGrafter"/>
</dbReference>
<dbReference type="SMART" id="SM00595">
    <property type="entry name" value="MADF"/>
    <property type="match status" value="1"/>
</dbReference>
<feature type="region of interest" description="Disordered" evidence="2">
    <location>
        <begin position="249"/>
        <end position="298"/>
    </location>
</feature>
<feature type="compositionally biased region" description="Polar residues" evidence="2">
    <location>
        <begin position="251"/>
        <end position="267"/>
    </location>
</feature>
<name>A0A6P7FWY1_DIAVI</name>
<feature type="region of interest" description="Disordered" evidence="2">
    <location>
        <begin position="150"/>
        <end position="172"/>
    </location>
</feature>
<keyword evidence="1" id="KW-0539">Nucleus</keyword>
<dbReference type="RefSeq" id="XP_028137100.1">
    <property type="nucleotide sequence ID" value="XM_028281299.1"/>
</dbReference>
<dbReference type="InterPro" id="IPR004210">
    <property type="entry name" value="BESS_motif"/>
</dbReference>
<organism evidence="5">
    <name type="scientific">Diabrotica virgifera virgifera</name>
    <name type="common">western corn rootworm</name>
    <dbReference type="NCBI Taxonomy" id="50390"/>
    <lineage>
        <taxon>Eukaryota</taxon>
        <taxon>Metazoa</taxon>
        <taxon>Ecdysozoa</taxon>
        <taxon>Arthropoda</taxon>
        <taxon>Hexapoda</taxon>
        <taxon>Insecta</taxon>
        <taxon>Pterygota</taxon>
        <taxon>Neoptera</taxon>
        <taxon>Endopterygota</taxon>
        <taxon>Coleoptera</taxon>
        <taxon>Polyphaga</taxon>
        <taxon>Cucujiformia</taxon>
        <taxon>Chrysomeloidea</taxon>
        <taxon>Chrysomelidae</taxon>
        <taxon>Galerucinae</taxon>
        <taxon>Diabroticina</taxon>
        <taxon>Diabroticites</taxon>
        <taxon>Diabrotica</taxon>
    </lineage>
</organism>
<dbReference type="PROSITE" id="PS51029">
    <property type="entry name" value="MADF"/>
    <property type="match status" value="1"/>
</dbReference>
<evidence type="ECO:0000313" key="5">
    <source>
        <dbReference type="RefSeq" id="XP_028137100.1"/>
    </source>
</evidence>